<dbReference type="AlphaFoldDB" id="A0A9P9CZF4"/>
<dbReference type="EMBL" id="JAGMUV010000049">
    <property type="protein sequence ID" value="KAH7109808.1"/>
    <property type="molecule type" value="Genomic_DNA"/>
</dbReference>
<feature type="compositionally biased region" description="Basic and acidic residues" evidence="1">
    <location>
        <begin position="116"/>
        <end position="129"/>
    </location>
</feature>
<name>A0A9P9CZF4_9HYPO</name>
<feature type="region of interest" description="Disordered" evidence="1">
    <location>
        <begin position="58"/>
        <end position="231"/>
    </location>
</feature>
<dbReference type="OrthoDB" id="5097686at2759"/>
<evidence type="ECO:0000256" key="1">
    <source>
        <dbReference type="SAM" id="MobiDB-lite"/>
    </source>
</evidence>
<dbReference type="Proteomes" id="UP000738349">
    <property type="component" value="Unassembled WGS sequence"/>
</dbReference>
<feature type="compositionally biased region" description="Basic and acidic residues" evidence="1">
    <location>
        <begin position="58"/>
        <end position="84"/>
    </location>
</feature>
<sequence length="231" mass="26842">MFTRGSSRGHSKASKRRLNFLEMRIKDSARQLITRSGADSAVFSPQKIAQARLKKAALETQKKEQALQKQIEKSQRQQKAEEQKAQVLARRRQREEERERKRQEKQARQQVQEANRQLREKTRHENKDKVKGKHGARRVASGTAEESPRVRAEIIVALPPPSELPVVLQSPNRPDHKRLDEPGNTESCKTSSKRPSLVVESDREMLVVFRGSGRPQRNRKRPRWLEDYEMD</sequence>
<feature type="compositionally biased region" description="Polar residues" evidence="1">
    <location>
        <begin position="184"/>
        <end position="194"/>
    </location>
</feature>
<keyword evidence="3" id="KW-1185">Reference proteome</keyword>
<gene>
    <name evidence="2" type="ORF">EDB81DRAFT_375899</name>
</gene>
<protein>
    <submittedName>
        <fullName evidence="2">Uncharacterized protein</fullName>
    </submittedName>
</protein>
<comment type="caution">
    <text evidence="2">The sequence shown here is derived from an EMBL/GenBank/DDBJ whole genome shotgun (WGS) entry which is preliminary data.</text>
</comment>
<accession>A0A9P9CZF4</accession>
<evidence type="ECO:0000313" key="3">
    <source>
        <dbReference type="Proteomes" id="UP000738349"/>
    </source>
</evidence>
<organism evidence="2 3">
    <name type="scientific">Dactylonectria macrodidyma</name>
    <dbReference type="NCBI Taxonomy" id="307937"/>
    <lineage>
        <taxon>Eukaryota</taxon>
        <taxon>Fungi</taxon>
        <taxon>Dikarya</taxon>
        <taxon>Ascomycota</taxon>
        <taxon>Pezizomycotina</taxon>
        <taxon>Sordariomycetes</taxon>
        <taxon>Hypocreomycetidae</taxon>
        <taxon>Hypocreales</taxon>
        <taxon>Nectriaceae</taxon>
        <taxon>Dactylonectria</taxon>
    </lineage>
</organism>
<reference evidence="2" key="1">
    <citation type="journal article" date="2021" name="Nat. Commun.">
        <title>Genetic determinants of endophytism in the Arabidopsis root mycobiome.</title>
        <authorList>
            <person name="Mesny F."/>
            <person name="Miyauchi S."/>
            <person name="Thiergart T."/>
            <person name="Pickel B."/>
            <person name="Atanasova L."/>
            <person name="Karlsson M."/>
            <person name="Huettel B."/>
            <person name="Barry K.W."/>
            <person name="Haridas S."/>
            <person name="Chen C."/>
            <person name="Bauer D."/>
            <person name="Andreopoulos W."/>
            <person name="Pangilinan J."/>
            <person name="LaButti K."/>
            <person name="Riley R."/>
            <person name="Lipzen A."/>
            <person name="Clum A."/>
            <person name="Drula E."/>
            <person name="Henrissat B."/>
            <person name="Kohler A."/>
            <person name="Grigoriev I.V."/>
            <person name="Martin F.M."/>
            <person name="Hacquard S."/>
        </authorList>
    </citation>
    <scope>NUCLEOTIDE SEQUENCE</scope>
    <source>
        <strain evidence="2">MPI-CAGE-AT-0147</strain>
    </source>
</reference>
<proteinExistence type="predicted"/>
<feature type="compositionally biased region" description="Basic and acidic residues" evidence="1">
    <location>
        <begin position="93"/>
        <end position="107"/>
    </location>
</feature>
<evidence type="ECO:0000313" key="2">
    <source>
        <dbReference type="EMBL" id="KAH7109808.1"/>
    </source>
</evidence>